<sequence length="195" mass="21813">MTRKFSVAFDYRCPFAYNAHAAIVAALREGIEMDVTFTPFSLDQNHVEEGGADIWDRPATERGTGTMALLFGIAVRDNFPDQFLDFHLEAFAARHVHSLAIRDEAVMRNVCTLVGLDPERVAEIALGDETLATLKTEHTALVSDYEVFGVPTFIANGAATFIRFMDRGNVADLLKALDLLEWSNLNEFKRTKIDR</sequence>
<dbReference type="EMBL" id="CAEZZU010000045">
    <property type="protein sequence ID" value="CAB4774230.1"/>
    <property type="molecule type" value="Genomic_DNA"/>
</dbReference>
<name>A0A6J6VQ76_9ZZZZ</name>
<protein>
    <submittedName>
        <fullName evidence="2">Unannotated protein</fullName>
    </submittedName>
</protein>
<dbReference type="SUPFAM" id="SSF52833">
    <property type="entry name" value="Thioredoxin-like"/>
    <property type="match status" value="1"/>
</dbReference>
<evidence type="ECO:0000259" key="1">
    <source>
        <dbReference type="Pfam" id="PF01323"/>
    </source>
</evidence>
<dbReference type="InterPro" id="IPR001853">
    <property type="entry name" value="DSBA-like_thioredoxin_dom"/>
</dbReference>
<reference evidence="2" key="1">
    <citation type="submission" date="2020-05" db="EMBL/GenBank/DDBJ databases">
        <authorList>
            <person name="Chiriac C."/>
            <person name="Salcher M."/>
            <person name="Ghai R."/>
            <person name="Kavagutti S V."/>
        </authorList>
    </citation>
    <scope>NUCLEOTIDE SEQUENCE</scope>
</reference>
<feature type="domain" description="DSBA-like thioredoxin" evidence="1">
    <location>
        <begin position="9"/>
        <end position="169"/>
    </location>
</feature>
<proteinExistence type="predicted"/>
<gene>
    <name evidence="2" type="ORF">UFOPK2925_00448</name>
</gene>
<dbReference type="Gene3D" id="3.40.30.10">
    <property type="entry name" value="Glutaredoxin"/>
    <property type="match status" value="1"/>
</dbReference>
<dbReference type="InterPro" id="IPR036249">
    <property type="entry name" value="Thioredoxin-like_sf"/>
</dbReference>
<evidence type="ECO:0000313" key="2">
    <source>
        <dbReference type="EMBL" id="CAB4774230.1"/>
    </source>
</evidence>
<dbReference type="GO" id="GO:0016491">
    <property type="term" value="F:oxidoreductase activity"/>
    <property type="evidence" value="ECO:0007669"/>
    <property type="project" value="InterPro"/>
</dbReference>
<accession>A0A6J6VQ76</accession>
<dbReference type="AlphaFoldDB" id="A0A6J6VQ76"/>
<dbReference type="Pfam" id="PF01323">
    <property type="entry name" value="DSBA"/>
    <property type="match status" value="1"/>
</dbReference>
<organism evidence="2">
    <name type="scientific">freshwater metagenome</name>
    <dbReference type="NCBI Taxonomy" id="449393"/>
    <lineage>
        <taxon>unclassified sequences</taxon>
        <taxon>metagenomes</taxon>
        <taxon>ecological metagenomes</taxon>
    </lineage>
</organism>